<dbReference type="InterPro" id="IPR050836">
    <property type="entry name" value="SDS22/Internalin_LRR"/>
</dbReference>
<dbReference type="AlphaFoldDB" id="A0A9N9DIY2"/>
<dbReference type="InterPro" id="IPR032675">
    <property type="entry name" value="LRR_dom_sf"/>
</dbReference>
<dbReference type="SUPFAM" id="SSF52058">
    <property type="entry name" value="L domain-like"/>
    <property type="match status" value="1"/>
</dbReference>
<dbReference type="PANTHER" id="PTHR46652:SF3">
    <property type="entry name" value="LEUCINE-RICH REPEAT-CONTAINING PROTEIN 9"/>
    <property type="match status" value="1"/>
</dbReference>
<feature type="non-terminal residue" evidence="3">
    <location>
        <position position="1"/>
    </location>
</feature>
<dbReference type="Pfam" id="PF12799">
    <property type="entry name" value="LRR_4"/>
    <property type="match status" value="1"/>
</dbReference>
<proteinExistence type="predicted"/>
<evidence type="ECO:0000313" key="3">
    <source>
        <dbReference type="EMBL" id="CAG8640048.1"/>
    </source>
</evidence>
<accession>A0A9N9DIY2</accession>
<keyword evidence="1" id="KW-0433">Leucine-rich repeat</keyword>
<evidence type="ECO:0000313" key="4">
    <source>
        <dbReference type="Proteomes" id="UP000789396"/>
    </source>
</evidence>
<comment type="caution">
    <text evidence="3">The sequence shown here is derived from an EMBL/GenBank/DDBJ whole genome shotgun (WGS) entry which is preliminary data.</text>
</comment>
<dbReference type="Gene3D" id="3.80.10.10">
    <property type="entry name" value="Ribonuclease Inhibitor"/>
    <property type="match status" value="2"/>
</dbReference>
<dbReference type="InterPro" id="IPR025875">
    <property type="entry name" value="Leu-rich_rpt_4"/>
</dbReference>
<dbReference type="Proteomes" id="UP000789396">
    <property type="component" value="Unassembled WGS sequence"/>
</dbReference>
<dbReference type="PROSITE" id="PS51450">
    <property type="entry name" value="LRR"/>
    <property type="match status" value="1"/>
</dbReference>
<reference evidence="3" key="1">
    <citation type="submission" date="2021-06" db="EMBL/GenBank/DDBJ databases">
        <authorList>
            <person name="Kallberg Y."/>
            <person name="Tangrot J."/>
            <person name="Rosling A."/>
        </authorList>
    </citation>
    <scope>NUCLEOTIDE SEQUENCE</scope>
    <source>
        <strain evidence="3">IN212</strain>
    </source>
</reference>
<keyword evidence="2" id="KW-0677">Repeat</keyword>
<dbReference type="OrthoDB" id="7789470at2759"/>
<evidence type="ECO:0000256" key="2">
    <source>
        <dbReference type="ARBA" id="ARBA00022737"/>
    </source>
</evidence>
<sequence length="384" mass="44516">MGNEQSTSSTETENTCRGLEMSFQEYFDQRYPSKERKDVRMIDLWFSLSRQGLNGSLDLKEYVNLEEFQIYNTKLTDLNLSNNHGLKKIVIDQNVTELDIKIFSHLLGLKHLSLKNSKFYGELKELKRCGKLKKFKIKNNSGVKEIDGRLEDLPNRLICFKCDEKKIGGEWDLRDFVNLRELDCPHNEITSLNLSNCPNLEKLNCEDNKIEKLDLSKNEKLIKLNCSSNDLEKLNLENNPNLEVIDVKANKIKANLDIFSHLTKLRDLEIGIRVLRTGYAMISKFMVRQDQLSTNSNFSNNNNFSGSLAALSNCRDLRRLNIGRQPNIRGGLEYLPAEKLTDFIYNDTEFVEELRDLKQKDVQAWQLTHPLLMLRTQPELFAND</sequence>
<name>A0A9N9DIY2_9GLOM</name>
<dbReference type="EMBL" id="CAJVPZ010012473">
    <property type="protein sequence ID" value="CAG8640048.1"/>
    <property type="molecule type" value="Genomic_DNA"/>
</dbReference>
<gene>
    <name evidence="3" type="ORF">RFULGI_LOCUS8047</name>
</gene>
<evidence type="ECO:0000256" key="1">
    <source>
        <dbReference type="ARBA" id="ARBA00022614"/>
    </source>
</evidence>
<dbReference type="PANTHER" id="PTHR46652">
    <property type="entry name" value="LEUCINE-RICH REPEAT AND IQ DOMAIN-CONTAINING PROTEIN 1-RELATED"/>
    <property type="match status" value="1"/>
</dbReference>
<keyword evidence="4" id="KW-1185">Reference proteome</keyword>
<organism evidence="3 4">
    <name type="scientific">Racocetra fulgida</name>
    <dbReference type="NCBI Taxonomy" id="60492"/>
    <lineage>
        <taxon>Eukaryota</taxon>
        <taxon>Fungi</taxon>
        <taxon>Fungi incertae sedis</taxon>
        <taxon>Mucoromycota</taxon>
        <taxon>Glomeromycotina</taxon>
        <taxon>Glomeromycetes</taxon>
        <taxon>Diversisporales</taxon>
        <taxon>Gigasporaceae</taxon>
        <taxon>Racocetra</taxon>
    </lineage>
</organism>
<dbReference type="InterPro" id="IPR001611">
    <property type="entry name" value="Leu-rich_rpt"/>
</dbReference>
<protein>
    <submittedName>
        <fullName evidence="3">2123_t:CDS:1</fullName>
    </submittedName>
</protein>